<organism evidence="1">
    <name type="scientific">marine metagenome</name>
    <dbReference type="NCBI Taxonomy" id="408172"/>
    <lineage>
        <taxon>unclassified sequences</taxon>
        <taxon>metagenomes</taxon>
        <taxon>ecological metagenomes</taxon>
    </lineage>
</organism>
<dbReference type="AlphaFoldDB" id="A0A381WG79"/>
<accession>A0A381WG79</accession>
<dbReference type="EMBL" id="UINC01011720">
    <property type="protein sequence ID" value="SVA51540.1"/>
    <property type="molecule type" value="Genomic_DNA"/>
</dbReference>
<proteinExistence type="predicted"/>
<sequence length="28" mass="3256">VLFVRKVINAKKAVFEHLLIVEENPHLV</sequence>
<protein>
    <submittedName>
        <fullName evidence="1">Uncharacterized protein</fullName>
    </submittedName>
</protein>
<gene>
    <name evidence="1" type="ORF">METZ01_LOCUS104394</name>
</gene>
<name>A0A381WG79_9ZZZZ</name>
<evidence type="ECO:0000313" key="1">
    <source>
        <dbReference type="EMBL" id="SVA51540.1"/>
    </source>
</evidence>
<feature type="non-terminal residue" evidence="1">
    <location>
        <position position="1"/>
    </location>
</feature>
<reference evidence="1" key="1">
    <citation type="submission" date="2018-05" db="EMBL/GenBank/DDBJ databases">
        <authorList>
            <person name="Lanie J.A."/>
            <person name="Ng W.-L."/>
            <person name="Kazmierczak K.M."/>
            <person name="Andrzejewski T.M."/>
            <person name="Davidsen T.M."/>
            <person name="Wayne K.J."/>
            <person name="Tettelin H."/>
            <person name="Glass J.I."/>
            <person name="Rusch D."/>
            <person name="Podicherti R."/>
            <person name="Tsui H.-C.T."/>
            <person name="Winkler M.E."/>
        </authorList>
    </citation>
    <scope>NUCLEOTIDE SEQUENCE</scope>
</reference>